<dbReference type="AlphaFoldDB" id="A0A9P6WC99"/>
<dbReference type="Proteomes" id="UP000750334">
    <property type="component" value="Unassembled WGS sequence"/>
</dbReference>
<dbReference type="Pfam" id="PF18126">
    <property type="entry name" value="Mitoc_mL59"/>
    <property type="match status" value="1"/>
</dbReference>
<reference evidence="2 3" key="1">
    <citation type="submission" date="2020-11" db="EMBL/GenBank/DDBJ databases">
        <title>Kefir isolates.</title>
        <authorList>
            <person name="Marcisauskas S."/>
            <person name="Kim Y."/>
            <person name="Blasche S."/>
        </authorList>
    </citation>
    <scope>NUCLEOTIDE SEQUENCE [LARGE SCALE GENOMIC DNA]</scope>
    <source>
        <strain evidence="2 3">OG2</strain>
    </source>
</reference>
<dbReference type="PANTHER" id="PTHR28041">
    <property type="entry name" value="54S RIBOSOMAL PROTEIN L25, MITOCHONDRIAL"/>
    <property type="match status" value="1"/>
</dbReference>
<feature type="domain" description="Large ribosomal subunit protein mL59" evidence="1">
    <location>
        <begin position="13"/>
        <end position="135"/>
    </location>
</feature>
<dbReference type="InterPro" id="IPR040922">
    <property type="entry name" value="Ribosomal_mL59_dom"/>
</dbReference>
<gene>
    <name evidence="2" type="primary">MRPL25</name>
    <name evidence="2" type="ORF">C6P45_002859</name>
</gene>
<keyword evidence="3" id="KW-1185">Reference proteome</keyword>
<proteinExistence type="predicted"/>
<name>A0A9P6WC99_MAUEX</name>
<protein>
    <submittedName>
        <fullName evidence="2">54S ribosomal protein L25, mitochondrial</fullName>
    </submittedName>
</protein>
<dbReference type="GO" id="GO:0003735">
    <property type="term" value="F:structural constituent of ribosome"/>
    <property type="evidence" value="ECO:0007669"/>
    <property type="project" value="InterPro"/>
</dbReference>
<accession>A0A9P6WC99</accession>
<dbReference type="GO" id="GO:0005762">
    <property type="term" value="C:mitochondrial large ribosomal subunit"/>
    <property type="evidence" value="ECO:0007669"/>
    <property type="project" value="InterPro"/>
</dbReference>
<dbReference type="PANTHER" id="PTHR28041:SF1">
    <property type="entry name" value="LARGE RIBOSOMAL SUBUNIT PROTEIN ML59"/>
    <property type="match status" value="1"/>
</dbReference>
<organism evidence="2 3">
    <name type="scientific">Maudiozyma exigua</name>
    <name type="common">Yeast</name>
    <name type="synonym">Kazachstania exigua</name>
    <dbReference type="NCBI Taxonomy" id="34358"/>
    <lineage>
        <taxon>Eukaryota</taxon>
        <taxon>Fungi</taxon>
        <taxon>Dikarya</taxon>
        <taxon>Ascomycota</taxon>
        <taxon>Saccharomycotina</taxon>
        <taxon>Saccharomycetes</taxon>
        <taxon>Saccharomycetales</taxon>
        <taxon>Saccharomycetaceae</taxon>
        <taxon>Maudiozyma</taxon>
    </lineage>
</organism>
<keyword evidence="2" id="KW-0689">Ribosomal protein</keyword>
<keyword evidence="2" id="KW-0687">Ribonucleoprotein</keyword>
<evidence type="ECO:0000313" key="2">
    <source>
        <dbReference type="EMBL" id="KAG0670064.1"/>
    </source>
</evidence>
<evidence type="ECO:0000259" key="1">
    <source>
        <dbReference type="Pfam" id="PF18126"/>
    </source>
</evidence>
<sequence length="154" mass="17984">MSAIKQFEALPKLLKQFFYRYPPHVKYSEKSVSTHALDANPFIANKHPVTLRYHDPVYSKRRMSALFKLAHRYGVNDLLPPIPDKLFFEEKYNQKKFMKGVLLPKGHKHELTKAARVEKMNKALENADNVIAAVKGKKFAKRLEKKQSKQVSWF</sequence>
<dbReference type="InterPro" id="IPR037507">
    <property type="entry name" value="Ribosomal_mL59"/>
</dbReference>
<comment type="caution">
    <text evidence="2">The sequence shown here is derived from an EMBL/GenBank/DDBJ whole genome shotgun (WGS) entry which is preliminary data.</text>
</comment>
<dbReference type="EMBL" id="PUHR01000028">
    <property type="protein sequence ID" value="KAG0670064.1"/>
    <property type="molecule type" value="Genomic_DNA"/>
</dbReference>
<dbReference type="OrthoDB" id="18529at2759"/>
<evidence type="ECO:0000313" key="3">
    <source>
        <dbReference type="Proteomes" id="UP000750334"/>
    </source>
</evidence>